<proteinExistence type="predicted"/>
<accession>A0ABP7JKG3</accession>
<evidence type="ECO:0000313" key="2">
    <source>
        <dbReference type="Proteomes" id="UP001501009"/>
    </source>
</evidence>
<dbReference type="Proteomes" id="UP001501009">
    <property type="component" value="Unassembled WGS sequence"/>
</dbReference>
<reference evidence="2" key="1">
    <citation type="journal article" date="2019" name="Int. J. Syst. Evol. Microbiol.">
        <title>The Global Catalogue of Microorganisms (GCM) 10K type strain sequencing project: providing services to taxonomists for standard genome sequencing and annotation.</title>
        <authorList>
            <consortium name="The Broad Institute Genomics Platform"/>
            <consortium name="The Broad Institute Genome Sequencing Center for Infectious Disease"/>
            <person name="Wu L."/>
            <person name="Ma J."/>
        </authorList>
    </citation>
    <scope>NUCLEOTIDE SEQUENCE [LARGE SCALE GENOMIC DNA]</scope>
    <source>
        <strain evidence="2">JCM 17138</strain>
    </source>
</reference>
<organism evidence="1 2">
    <name type="scientific">Streptomyces coacervatus</name>
    <dbReference type="NCBI Taxonomy" id="647381"/>
    <lineage>
        <taxon>Bacteria</taxon>
        <taxon>Bacillati</taxon>
        <taxon>Actinomycetota</taxon>
        <taxon>Actinomycetes</taxon>
        <taxon>Kitasatosporales</taxon>
        <taxon>Streptomycetaceae</taxon>
        <taxon>Streptomyces</taxon>
    </lineage>
</organism>
<gene>
    <name evidence="1" type="ORF">GCM10022403_092410</name>
</gene>
<comment type="caution">
    <text evidence="1">The sequence shown here is derived from an EMBL/GenBank/DDBJ whole genome shotgun (WGS) entry which is preliminary data.</text>
</comment>
<sequence length="107" mass="11717">MKQVKPLGPVPGRGEVVVKPGLHLYRRVSQERAAWPLGQGLGAERFLGQIPLRGRRQLQGREQVPVAFGQLGRELSAERAALPTARVAEDRDVALTTTHGFFEDPAV</sequence>
<name>A0ABP7JKG3_9ACTN</name>
<evidence type="ECO:0000313" key="1">
    <source>
        <dbReference type="EMBL" id="GAA3846149.1"/>
    </source>
</evidence>
<dbReference type="EMBL" id="BAABDE010000050">
    <property type="protein sequence ID" value="GAA3846149.1"/>
    <property type="molecule type" value="Genomic_DNA"/>
</dbReference>
<keyword evidence="2" id="KW-1185">Reference proteome</keyword>
<protein>
    <submittedName>
        <fullName evidence="1">Uncharacterized protein</fullName>
    </submittedName>
</protein>